<evidence type="ECO:0000259" key="10">
    <source>
        <dbReference type="PROSITE" id="PS51405"/>
    </source>
</evidence>
<evidence type="ECO:0000256" key="2">
    <source>
        <dbReference type="ARBA" id="ARBA00022559"/>
    </source>
</evidence>
<evidence type="ECO:0000256" key="6">
    <source>
        <dbReference type="ARBA" id="ARBA00023004"/>
    </source>
</evidence>
<evidence type="ECO:0000313" key="12">
    <source>
        <dbReference type="Proteomes" id="UP000275385"/>
    </source>
</evidence>
<sequence length="266" mass="29413">MRSTVVTLLSFSCGLVHGQGTPDFWQPGGPDDFRGPCPMMNTLANHGYLPHNGRNITKDVVISAMGGALNFDAALASLMFDQAIHINPEPNATWFTLDQLNVHGILEHDASLSRSDAFFGNNHVFNQTVFDETRRFWTSSVLDPNQLANSKIARQISSKAFNPTYTFTSSTEQFSLGEVAAPVIAFGDVFTGAVNRDLVEYFFVHERLPTELGWSRKTSVVTLNDILRVKDMIHNATSLITEAPPGCPASKRRDLHSGGRLYQRRA</sequence>
<feature type="signal peptide" evidence="9">
    <location>
        <begin position="1"/>
        <end position="18"/>
    </location>
</feature>
<dbReference type="Proteomes" id="UP000275385">
    <property type="component" value="Unassembled WGS sequence"/>
</dbReference>
<organism evidence="11 12">
    <name type="scientific">Coniochaeta pulveracea</name>
    <dbReference type="NCBI Taxonomy" id="177199"/>
    <lineage>
        <taxon>Eukaryota</taxon>
        <taxon>Fungi</taxon>
        <taxon>Dikarya</taxon>
        <taxon>Ascomycota</taxon>
        <taxon>Pezizomycotina</taxon>
        <taxon>Sordariomycetes</taxon>
        <taxon>Sordariomycetidae</taxon>
        <taxon>Coniochaetales</taxon>
        <taxon>Coniochaetaceae</taxon>
        <taxon>Coniochaeta</taxon>
    </lineage>
</organism>
<dbReference type="OrthoDB" id="407298at2759"/>
<gene>
    <name evidence="11" type="ORF">DL546_004730</name>
</gene>
<keyword evidence="9" id="KW-0732">Signal</keyword>
<dbReference type="PROSITE" id="PS51405">
    <property type="entry name" value="HEME_HALOPEROXIDASE"/>
    <property type="match status" value="1"/>
</dbReference>
<evidence type="ECO:0000256" key="3">
    <source>
        <dbReference type="ARBA" id="ARBA00022617"/>
    </source>
</evidence>
<dbReference type="GO" id="GO:0004601">
    <property type="term" value="F:peroxidase activity"/>
    <property type="evidence" value="ECO:0007669"/>
    <property type="project" value="UniProtKB-KW"/>
</dbReference>
<evidence type="ECO:0000313" key="11">
    <source>
        <dbReference type="EMBL" id="RKU41834.1"/>
    </source>
</evidence>
<accession>A0A420Y1U7</accession>
<keyword evidence="6" id="KW-0408">Iron</keyword>
<feature type="region of interest" description="Disordered" evidence="8">
    <location>
        <begin position="244"/>
        <end position="266"/>
    </location>
</feature>
<keyword evidence="3" id="KW-0349">Heme</keyword>
<dbReference type="PANTHER" id="PTHR33577">
    <property type="entry name" value="STERIGMATOCYSTIN BIOSYNTHESIS PEROXIDASE STCC-RELATED"/>
    <property type="match status" value="1"/>
</dbReference>
<dbReference type="PANTHER" id="PTHR33577:SF7">
    <property type="entry name" value="HEME HALOPEROXIDASE FAMILY PROFILE DOMAIN-CONTAINING PROTEIN"/>
    <property type="match status" value="1"/>
</dbReference>
<dbReference type="GO" id="GO:0046872">
    <property type="term" value="F:metal ion binding"/>
    <property type="evidence" value="ECO:0007669"/>
    <property type="project" value="UniProtKB-KW"/>
</dbReference>
<evidence type="ECO:0000256" key="7">
    <source>
        <dbReference type="ARBA" id="ARBA00025795"/>
    </source>
</evidence>
<keyword evidence="4" id="KW-0479">Metal-binding</keyword>
<comment type="similarity">
    <text evidence="7">Belongs to the chloroperoxidase family.</text>
</comment>
<feature type="chain" id="PRO_5019382318" description="Heme haloperoxidase family profile domain-containing protein" evidence="9">
    <location>
        <begin position="19"/>
        <end position="266"/>
    </location>
</feature>
<dbReference type="STRING" id="177199.A0A420Y1U7"/>
<feature type="domain" description="Heme haloperoxidase family profile" evidence="10">
    <location>
        <begin position="21"/>
        <end position="228"/>
    </location>
</feature>
<reference evidence="11 12" key="1">
    <citation type="submission" date="2018-08" db="EMBL/GenBank/DDBJ databases">
        <title>Draft genome of the lignicolous fungus Coniochaeta pulveracea.</title>
        <authorList>
            <person name="Borstlap C.J."/>
            <person name="De Witt R.N."/>
            <person name="Botha A."/>
            <person name="Volschenk H."/>
        </authorList>
    </citation>
    <scope>NUCLEOTIDE SEQUENCE [LARGE SCALE GENOMIC DNA]</scope>
    <source>
        <strain evidence="11 12">CAB683</strain>
    </source>
</reference>
<proteinExistence type="inferred from homology"/>
<evidence type="ECO:0000256" key="5">
    <source>
        <dbReference type="ARBA" id="ARBA00023002"/>
    </source>
</evidence>
<dbReference type="EMBL" id="QVQW01000067">
    <property type="protein sequence ID" value="RKU41834.1"/>
    <property type="molecule type" value="Genomic_DNA"/>
</dbReference>
<evidence type="ECO:0000256" key="9">
    <source>
        <dbReference type="SAM" id="SignalP"/>
    </source>
</evidence>
<evidence type="ECO:0000256" key="4">
    <source>
        <dbReference type="ARBA" id="ARBA00022723"/>
    </source>
</evidence>
<evidence type="ECO:0000256" key="1">
    <source>
        <dbReference type="ARBA" id="ARBA00001970"/>
    </source>
</evidence>
<evidence type="ECO:0000256" key="8">
    <source>
        <dbReference type="SAM" id="MobiDB-lite"/>
    </source>
</evidence>
<dbReference type="InterPro" id="IPR036851">
    <property type="entry name" value="Chloroperoxidase-like_sf"/>
</dbReference>
<keyword evidence="2" id="KW-0575">Peroxidase</keyword>
<dbReference type="AlphaFoldDB" id="A0A420Y1U7"/>
<keyword evidence="12" id="KW-1185">Reference proteome</keyword>
<comment type="cofactor">
    <cofactor evidence="1">
        <name>heme b</name>
        <dbReference type="ChEBI" id="CHEBI:60344"/>
    </cofactor>
</comment>
<dbReference type="SUPFAM" id="SSF47571">
    <property type="entry name" value="Cloroperoxidase"/>
    <property type="match status" value="1"/>
</dbReference>
<name>A0A420Y1U7_9PEZI</name>
<keyword evidence="5" id="KW-0560">Oxidoreductase</keyword>
<dbReference type="InterPro" id="IPR000028">
    <property type="entry name" value="Chloroperoxidase"/>
</dbReference>
<dbReference type="Pfam" id="PF01328">
    <property type="entry name" value="Peroxidase_2"/>
    <property type="match status" value="1"/>
</dbReference>
<protein>
    <recommendedName>
        <fullName evidence="10">Heme haloperoxidase family profile domain-containing protein</fullName>
    </recommendedName>
</protein>
<comment type="caution">
    <text evidence="11">The sequence shown here is derived from an EMBL/GenBank/DDBJ whole genome shotgun (WGS) entry which is preliminary data.</text>
</comment>
<dbReference type="Gene3D" id="1.10.489.10">
    <property type="entry name" value="Chloroperoxidase-like"/>
    <property type="match status" value="1"/>
</dbReference>